<keyword evidence="2" id="KW-1185">Reference proteome</keyword>
<evidence type="ECO:0000313" key="1">
    <source>
        <dbReference type="EMBL" id="KAG1302176.1"/>
    </source>
</evidence>
<evidence type="ECO:0000313" key="2">
    <source>
        <dbReference type="Proteomes" id="UP000716291"/>
    </source>
</evidence>
<organism evidence="1 2">
    <name type="scientific">Rhizopus oryzae</name>
    <name type="common">Mucormycosis agent</name>
    <name type="synonym">Rhizopus arrhizus var. delemar</name>
    <dbReference type="NCBI Taxonomy" id="64495"/>
    <lineage>
        <taxon>Eukaryota</taxon>
        <taxon>Fungi</taxon>
        <taxon>Fungi incertae sedis</taxon>
        <taxon>Mucoromycota</taxon>
        <taxon>Mucoromycotina</taxon>
        <taxon>Mucoromycetes</taxon>
        <taxon>Mucorales</taxon>
        <taxon>Mucorineae</taxon>
        <taxon>Rhizopodaceae</taxon>
        <taxon>Rhizopus</taxon>
    </lineage>
</organism>
<proteinExistence type="predicted"/>
<reference evidence="1" key="1">
    <citation type="journal article" date="2020" name="Microb. Genom.">
        <title>Genetic diversity of clinical and environmental Mucorales isolates obtained from an investigation of mucormycosis cases among solid organ transplant recipients.</title>
        <authorList>
            <person name="Nguyen M.H."/>
            <person name="Kaul D."/>
            <person name="Muto C."/>
            <person name="Cheng S.J."/>
            <person name="Richter R.A."/>
            <person name="Bruno V.M."/>
            <person name="Liu G."/>
            <person name="Beyhan S."/>
            <person name="Sundermann A.J."/>
            <person name="Mounaud S."/>
            <person name="Pasculle A.W."/>
            <person name="Nierman W.C."/>
            <person name="Driscoll E."/>
            <person name="Cumbie R."/>
            <person name="Clancy C.J."/>
            <person name="Dupont C.L."/>
        </authorList>
    </citation>
    <scope>NUCLEOTIDE SEQUENCE</scope>
    <source>
        <strain evidence="1">GL11</strain>
    </source>
</reference>
<sequence>MLYTITWEACSNYCPKVVDLLVHVLYEEEVVSRLSNANVPLVDGFNPLDPVNLVDPELQYLSLADKANECAELQFTRCSCALSRLGTDHAHLVGPIGKYFSSKGWIDEDSLSQVLSSLPPPSFASRGRDPGAAFRGDTVILWNANGLRTTTVHEVLSHCLSSTLLFITETWLLSPSLLPTDWMQYHVYGVPVPSANRGSMGVTALVSPSCLFPVSQLPSPNQYTLSLNVGPFRIHCLYVPPPLSNFEFVNVLSSIPSLRNSFICGDFNARLGDLTGDTSVSPRIRAGT</sequence>
<gene>
    <name evidence="1" type="ORF">G6F64_011155</name>
</gene>
<dbReference type="Gene3D" id="3.60.10.10">
    <property type="entry name" value="Endonuclease/exonuclease/phosphatase"/>
    <property type="match status" value="1"/>
</dbReference>
<evidence type="ECO:0008006" key="3">
    <source>
        <dbReference type="Google" id="ProtNLM"/>
    </source>
</evidence>
<dbReference type="OrthoDB" id="10278519at2759"/>
<dbReference type="SUPFAM" id="SSF56219">
    <property type="entry name" value="DNase I-like"/>
    <property type="match status" value="1"/>
</dbReference>
<name>A0A9P6WZR1_RHIOR</name>
<comment type="caution">
    <text evidence="1">The sequence shown here is derived from an EMBL/GenBank/DDBJ whole genome shotgun (WGS) entry which is preliminary data.</text>
</comment>
<dbReference type="AlphaFoldDB" id="A0A9P6WZR1"/>
<dbReference type="EMBL" id="JAANQT010002585">
    <property type="protein sequence ID" value="KAG1302176.1"/>
    <property type="molecule type" value="Genomic_DNA"/>
</dbReference>
<dbReference type="InterPro" id="IPR036691">
    <property type="entry name" value="Endo/exonu/phosph_ase_sf"/>
</dbReference>
<protein>
    <recommendedName>
        <fullName evidence="3">Endonuclease/exonuclease/phosphatase domain-containing protein</fullName>
    </recommendedName>
</protein>
<accession>A0A9P6WZR1</accession>
<dbReference type="Proteomes" id="UP000716291">
    <property type="component" value="Unassembled WGS sequence"/>
</dbReference>